<name>A0ABU8XVB2_9PROT</name>
<dbReference type="PRINTS" id="PR00953">
    <property type="entry name" value="TYPE3IMRPROT"/>
</dbReference>
<sequence>MQDLALVLGPAAADALSRTADTVLPSELARDFLLVYARLGTATMLLPGLGELWVPARVRLILGLALSFVVLPALLDHLPPLPGSAAEAAAQIGLEVLIGGFLGFCIRATTASMAVAGSLVASQSGLANALTPGIVSPDATTTLASFLGLAAIAFLVNTGLDHMILHGVVESYAVLPPPGRIPTLPPVDQLVQTVMRIVADGFALGLWVSFPFLVAMLLLNLGLGLANRFMPSLQVYFLATPVAILLVLGLLAWAAPAMLQALGAALETTLTRLGGG</sequence>
<feature type="transmembrane region" description="Helical" evidence="7">
    <location>
        <begin position="60"/>
        <end position="78"/>
    </location>
</feature>
<keyword evidence="5 7" id="KW-1133">Transmembrane helix</keyword>
<feature type="transmembrane region" description="Helical" evidence="7">
    <location>
        <begin position="142"/>
        <end position="160"/>
    </location>
</feature>
<keyword evidence="3" id="KW-1003">Cell membrane</keyword>
<organism evidence="8 9">
    <name type="scientific">Benzoatithermus flavus</name>
    <dbReference type="NCBI Taxonomy" id="3108223"/>
    <lineage>
        <taxon>Bacteria</taxon>
        <taxon>Pseudomonadati</taxon>
        <taxon>Pseudomonadota</taxon>
        <taxon>Alphaproteobacteria</taxon>
        <taxon>Geminicoccales</taxon>
        <taxon>Geminicoccaceae</taxon>
        <taxon>Benzoatithermus</taxon>
    </lineage>
</organism>
<comment type="caution">
    <text evidence="8">The sequence shown here is derived from an EMBL/GenBank/DDBJ whole genome shotgun (WGS) entry which is preliminary data.</text>
</comment>
<evidence type="ECO:0000256" key="3">
    <source>
        <dbReference type="ARBA" id="ARBA00022475"/>
    </source>
</evidence>
<dbReference type="PANTHER" id="PTHR30065">
    <property type="entry name" value="FLAGELLAR BIOSYNTHETIC PROTEIN FLIR"/>
    <property type="match status" value="1"/>
</dbReference>
<keyword evidence="6 7" id="KW-0472">Membrane</keyword>
<keyword evidence="8" id="KW-0969">Cilium</keyword>
<feature type="transmembrane region" description="Helical" evidence="7">
    <location>
        <begin position="202"/>
        <end position="223"/>
    </location>
</feature>
<keyword evidence="8" id="KW-0282">Flagellum</keyword>
<protein>
    <submittedName>
        <fullName evidence="8">Flagellar biosynthetic protein FliR</fullName>
    </submittedName>
</protein>
<evidence type="ECO:0000256" key="1">
    <source>
        <dbReference type="ARBA" id="ARBA00004651"/>
    </source>
</evidence>
<keyword evidence="4 7" id="KW-0812">Transmembrane</keyword>
<feature type="transmembrane region" description="Helical" evidence="7">
    <location>
        <begin position="235"/>
        <end position="255"/>
    </location>
</feature>
<dbReference type="Pfam" id="PF01311">
    <property type="entry name" value="Bac_export_1"/>
    <property type="match status" value="1"/>
</dbReference>
<proteinExistence type="inferred from homology"/>
<evidence type="ECO:0000256" key="7">
    <source>
        <dbReference type="SAM" id="Phobius"/>
    </source>
</evidence>
<evidence type="ECO:0000256" key="2">
    <source>
        <dbReference type="ARBA" id="ARBA00009772"/>
    </source>
</evidence>
<accession>A0ABU8XVB2</accession>
<evidence type="ECO:0000256" key="4">
    <source>
        <dbReference type="ARBA" id="ARBA00022692"/>
    </source>
</evidence>
<dbReference type="InterPro" id="IPR002010">
    <property type="entry name" value="T3SS_IM_R"/>
</dbReference>
<dbReference type="Proteomes" id="UP001375743">
    <property type="component" value="Unassembled WGS sequence"/>
</dbReference>
<dbReference type="EMBL" id="JBBLZC010000020">
    <property type="protein sequence ID" value="MEK0084999.1"/>
    <property type="molecule type" value="Genomic_DNA"/>
</dbReference>
<evidence type="ECO:0000313" key="8">
    <source>
        <dbReference type="EMBL" id="MEK0084999.1"/>
    </source>
</evidence>
<dbReference type="PANTHER" id="PTHR30065:SF8">
    <property type="entry name" value="FLAGELLAR BIOSYNTHETIC PROTEIN FLIR"/>
    <property type="match status" value="1"/>
</dbReference>
<comment type="subcellular location">
    <subcellularLocation>
        <location evidence="1">Cell membrane</location>
        <topology evidence="1">Multi-pass membrane protein</topology>
    </subcellularLocation>
</comment>
<keyword evidence="8" id="KW-0966">Cell projection</keyword>
<dbReference type="RefSeq" id="WP_418160847.1">
    <property type="nucleotide sequence ID" value="NZ_JBBLZC010000020.1"/>
</dbReference>
<gene>
    <name evidence="8" type="ORF">U1T56_17735</name>
</gene>
<feature type="transmembrane region" description="Helical" evidence="7">
    <location>
        <begin position="33"/>
        <end position="53"/>
    </location>
</feature>
<comment type="similarity">
    <text evidence="2">Belongs to the FliR/MopE/SpaR family.</text>
</comment>
<keyword evidence="9" id="KW-1185">Reference proteome</keyword>
<evidence type="ECO:0000256" key="5">
    <source>
        <dbReference type="ARBA" id="ARBA00022989"/>
    </source>
</evidence>
<evidence type="ECO:0000256" key="6">
    <source>
        <dbReference type="ARBA" id="ARBA00023136"/>
    </source>
</evidence>
<reference evidence="8 9" key="1">
    <citation type="submission" date="2024-01" db="EMBL/GenBank/DDBJ databases">
        <title>Multi-omics insights into the function and evolution of sodium benzoate biodegradation pathways in Benzoatithermus flavus gen. nov., sp. nov. from hot spring.</title>
        <authorList>
            <person name="Hu C.-J."/>
            <person name="Li W.-J."/>
        </authorList>
    </citation>
    <scope>NUCLEOTIDE SEQUENCE [LARGE SCALE GENOMIC DNA]</scope>
    <source>
        <strain evidence="8 9">SYSU G07066</strain>
    </source>
</reference>
<evidence type="ECO:0000313" key="9">
    <source>
        <dbReference type="Proteomes" id="UP001375743"/>
    </source>
</evidence>